<dbReference type="FunFam" id="1.20.5.1500:FF:000001">
    <property type="entry name" value="Nucleosome assembly protein 1-like 1"/>
    <property type="match status" value="1"/>
</dbReference>
<dbReference type="GO" id="GO:0006334">
    <property type="term" value="P:nucleosome assembly"/>
    <property type="evidence" value="ECO:0007669"/>
    <property type="project" value="InterPro"/>
</dbReference>
<evidence type="ECO:0000256" key="6">
    <source>
        <dbReference type="ARBA" id="ARBA00023242"/>
    </source>
</evidence>
<evidence type="ECO:0000313" key="9">
    <source>
        <dbReference type="EMBL" id="KAJ8773883.1"/>
    </source>
</evidence>
<keyword evidence="4" id="KW-0963">Cytoplasm</keyword>
<gene>
    <name evidence="9" type="ORF">K2173_009314</name>
</gene>
<dbReference type="Pfam" id="PF00956">
    <property type="entry name" value="NAP"/>
    <property type="match status" value="1"/>
</dbReference>
<evidence type="ECO:0000256" key="8">
    <source>
        <dbReference type="SAM" id="MobiDB-lite"/>
    </source>
</evidence>
<name>A0AAV8U7S0_9ROSI</name>
<feature type="compositionally biased region" description="Acidic residues" evidence="8">
    <location>
        <begin position="305"/>
        <end position="335"/>
    </location>
</feature>
<proteinExistence type="inferred from homology"/>
<sequence>MSNTDDDPYKPSDIDISLPAAAAALSVEDRTDLVNALKNKLQSLAGAHADIFETLSPEVKKRVEFLRKIQSEHDKLEGEYFEERKALEAKYQKLYEPLYMQRYEIVNGVKEVEAAKNESLMGPEDKEEKGVPNFWLTALKTNGVLADEITERDEEALKFLKDIKWHRVSDPEGFKLAFYFDSNPYFKNSLLTKTFCVIDNDDDPILDKTIGTEIEWFPGKCLTKKVLKKKPKKGSKNSKPITKVEDCPSFFTFFNSPQVPEDDDELDDNTVEEIEDCMEKDYNIGTTLRDKIIPHAVSWFTGEAVQDEELDSRDDEDEEDGTGDEDDEDDEDETLEDCKNSGKKVQSSMQI</sequence>
<dbReference type="InterPro" id="IPR037231">
    <property type="entry name" value="NAP-like_sf"/>
</dbReference>
<dbReference type="InterPro" id="IPR002164">
    <property type="entry name" value="NAP_family"/>
</dbReference>
<organism evidence="9 10">
    <name type="scientific">Erythroxylum novogranatense</name>
    <dbReference type="NCBI Taxonomy" id="1862640"/>
    <lineage>
        <taxon>Eukaryota</taxon>
        <taxon>Viridiplantae</taxon>
        <taxon>Streptophyta</taxon>
        <taxon>Embryophyta</taxon>
        <taxon>Tracheophyta</taxon>
        <taxon>Spermatophyta</taxon>
        <taxon>Magnoliopsida</taxon>
        <taxon>eudicotyledons</taxon>
        <taxon>Gunneridae</taxon>
        <taxon>Pentapetalae</taxon>
        <taxon>rosids</taxon>
        <taxon>fabids</taxon>
        <taxon>Malpighiales</taxon>
        <taxon>Erythroxylaceae</taxon>
        <taxon>Erythroxylum</taxon>
    </lineage>
</organism>
<dbReference type="EMBL" id="JAIWQS010000001">
    <property type="protein sequence ID" value="KAJ8773883.1"/>
    <property type="molecule type" value="Genomic_DNA"/>
</dbReference>
<dbReference type="PANTHER" id="PTHR11875">
    <property type="entry name" value="TESTIS-SPECIFIC Y-ENCODED PROTEIN"/>
    <property type="match status" value="1"/>
</dbReference>
<dbReference type="Gene3D" id="1.20.5.1500">
    <property type="match status" value="1"/>
</dbReference>
<evidence type="ECO:0000256" key="4">
    <source>
        <dbReference type="ARBA" id="ARBA00022490"/>
    </source>
</evidence>
<accession>A0AAV8U7S0</accession>
<keyword evidence="10" id="KW-1185">Reference proteome</keyword>
<dbReference type="AlphaFoldDB" id="A0AAV8U7S0"/>
<evidence type="ECO:0000256" key="3">
    <source>
        <dbReference type="ARBA" id="ARBA00009947"/>
    </source>
</evidence>
<dbReference type="GO" id="GO:0005634">
    <property type="term" value="C:nucleus"/>
    <property type="evidence" value="ECO:0007669"/>
    <property type="project" value="UniProtKB-SubCell"/>
</dbReference>
<dbReference type="SUPFAM" id="SSF143113">
    <property type="entry name" value="NAP-like"/>
    <property type="match status" value="1"/>
</dbReference>
<evidence type="ECO:0000256" key="2">
    <source>
        <dbReference type="ARBA" id="ARBA00004496"/>
    </source>
</evidence>
<evidence type="ECO:0000313" key="10">
    <source>
        <dbReference type="Proteomes" id="UP001159364"/>
    </source>
</evidence>
<dbReference type="GO" id="GO:0005737">
    <property type="term" value="C:cytoplasm"/>
    <property type="evidence" value="ECO:0007669"/>
    <property type="project" value="UniProtKB-SubCell"/>
</dbReference>
<dbReference type="GO" id="GO:0000724">
    <property type="term" value="P:double-strand break repair via homologous recombination"/>
    <property type="evidence" value="ECO:0007669"/>
    <property type="project" value="UniProtKB-ARBA"/>
</dbReference>
<comment type="caution">
    <text evidence="9">The sequence shown here is derived from an EMBL/GenBank/DDBJ whole genome shotgun (WGS) entry which is preliminary data.</text>
</comment>
<keyword evidence="5" id="KW-0143">Chaperone</keyword>
<feature type="region of interest" description="Disordered" evidence="8">
    <location>
        <begin position="302"/>
        <end position="351"/>
    </location>
</feature>
<evidence type="ECO:0000256" key="1">
    <source>
        <dbReference type="ARBA" id="ARBA00004123"/>
    </source>
</evidence>
<evidence type="ECO:0000256" key="7">
    <source>
        <dbReference type="RuleBase" id="RU003876"/>
    </source>
</evidence>
<comment type="subcellular location">
    <subcellularLocation>
        <location evidence="2">Cytoplasm</location>
    </subcellularLocation>
    <subcellularLocation>
        <location evidence="1">Nucleus</location>
    </subcellularLocation>
</comment>
<dbReference type="FunFam" id="3.30.1120.90:FF:000005">
    <property type="entry name" value="Nucleosome assembly protein11"/>
    <property type="match status" value="1"/>
</dbReference>
<protein>
    <recommendedName>
        <fullName evidence="11">Nucleosome assembly protein</fullName>
    </recommendedName>
</protein>
<dbReference type="GO" id="GO:0042393">
    <property type="term" value="F:histone binding"/>
    <property type="evidence" value="ECO:0007669"/>
    <property type="project" value="UniProtKB-ARBA"/>
</dbReference>
<dbReference type="Proteomes" id="UP001159364">
    <property type="component" value="Linkage Group LG01"/>
</dbReference>
<evidence type="ECO:0000256" key="5">
    <source>
        <dbReference type="ARBA" id="ARBA00023186"/>
    </source>
</evidence>
<dbReference type="Gene3D" id="3.30.1120.90">
    <property type="entry name" value="Nucleosome assembly protein"/>
    <property type="match status" value="1"/>
</dbReference>
<reference evidence="9 10" key="1">
    <citation type="submission" date="2021-09" db="EMBL/GenBank/DDBJ databases">
        <title>Genomic insights and catalytic innovation underlie evolution of tropane alkaloids biosynthesis.</title>
        <authorList>
            <person name="Wang Y.-J."/>
            <person name="Tian T."/>
            <person name="Huang J.-P."/>
            <person name="Huang S.-X."/>
        </authorList>
    </citation>
    <scope>NUCLEOTIDE SEQUENCE [LARGE SCALE GENOMIC DNA]</scope>
    <source>
        <strain evidence="9">KIB-2018</strain>
        <tissue evidence="9">Leaf</tissue>
    </source>
</reference>
<comment type="similarity">
    <text evidence="3 7">Belongs to the nucleosome assembly protein (NAP) family.</text>
</comment>
<evidence type="ECO:0008006" key="11">
    <source>
        <dbReference type="Google" id="ProtNLM"/>
    </source>
</evidence>
<keyword evidence="6" id="KW-0539">Nucleus</keyword>